<name>A0A379WKG8_SALET</name>
<gene>
    <name evidence="1" type="primary">SBOV37291</name>
    <name evidence="1" type="ORF">NCTC8261_00340</name>
</gene>
<accession>A0A379WKG8</accession>
<evidence type="ECO:0000313" key="2">
    <source>
        <dbReference type="Proteomes" id="UP000254712"/>
    </source>
</evidence>
<sequence length="49" mass="5638">MPNKPFTVKVTDSKGAVIVQKEMQSYRNGFIGVWLPRNMEGTLRSKLQR</sequence>
<organism evidence="1 2">
    <name type="scientific">Salmonella enterica I</name>
    <dbReference type="NCBI Taxonomy" id="59201"/>
    <lineage>
        <taxon>Bacteria</taxon>
        <taxon>Pseudomonadati</taxon>
        <taxon>Pseudomonadota</taxon>
        <taxon>Gammaproteobacteria</taxon>
        <taxon>Enterobacterales</taxon>
        <taxon>Enterobacteriaceae</taxon>
        <taxon>Salmonella</taxon>
    </lineage>
</organism>
<protein>
    <submittedName>
        <fullName evidence="1">Putative exported protein</fullName>
    </submittedName>
</protein>
<dbReference type="Gene3D" id="2.60.40.3700">
    <property type="match status" value="1"/>
</dbReference>
<dbReference type="InterPro" id="IPR047808">
    <property type="entry name" value="CueP-like"/>
</dbReference>
<reference evidence="1 2" key="1">
    <citation type="submission" date="2018-06" db="EMBL/GenBank/DDBJ databases">
        <authorList>
            <consortium name="Pathogen Informatics"/>
            <person name="Doyle S."/>
        </authorList>
    </citation>
    <scope>NUCLEOTIDE SEQUENCE [LARGE SCALE GENOMIC DNA]</scope>
    <source>
        <strain evidence="1 2">NCTC8261</strain>
    </source>
</reference>
<proteinExistence type="predicted"/>
<dbReference type="Pfam" id="PF21172">
    <property type="entry name" value="CueP"/>
    <property type="match status" value="1"/>
</dbReference>
<dbReference type="AlphaFoldDB" id="A0A379WKG8"/>
<dbReference type="Proteomes" id="UP000254712">
    <property type="component" value="Unassembled WGS sequence"/>
</dbReference>
<evidence type="ECO:0000313" key="1">
    <source>
        <dbReference type="EMBL" id="SUH34168.1"/>
    </source>
</evidence>
<dbReference type="EMBL" id="UGXT01000002">
    <property type="protein sequence ID" value="SUH34168.1"/>
    <property type="molecule type" value="Genomic_DNA"/>
</dbReference>